<dbReference type="EMBL" id="CAIJEO010000006">
    <property type="protein sequence ID" value="CAD0095186.1"/>
    <property type="molecule type" value="Genomic_DNA"/>
</dbReference>
<dbReference type="AlphaFoldDB" id="A0A9N8JUZ1"/>
<proteinExistence type="predicted"/>
<dbReference type="OrthoDB" id="545169at2759"/>
<keyword evidence="2" id="KW-1185">Reference proteome</keyword>
<evidence type="ECO:0000313" key="1">
    <source>
        <dbReference type="EMBL" id="CAD0095186.1"/>
    </source>
</evidence>
<reference evidence="1" key="1">
    <citation type="submission" date="2020-06" db="EMBL/GenBank/DDBJ databases">
        <authorList>
            <person name="Onetto C."/>
        </authorList>
    </citation>
    <scope>NUCLEOTIDE SEQUENCE</scope>
</reference>
<evidence type="ECO:0000313" key="2">
    <source>
        <dbReference type="Proteomes" id="UP000714618"/>
    </source>
</evidence>
<dbReference type="Proteomes" id="UP000714618">
    <property type="component" value="Unassembled WGS sequence"/>
</dbReference>
<accession>A0A9N8JUZ1</accession>
<sequence length="68" mass="8090">MLQWLVNSGLTARKLILRHLTLPRLYAWRKRMIADDINANDKVYKLIWDTEPWCVFITFAHILVGVHN</sequence>
<name>A0A9N8JUZ1_9PEZI</name>
<comment type="caution">
    <text evidence="1">The sequence shown here is derived from an EMBL/GenBank/DDBJ whole genome shotgun (WGS) entry which is preliminary data.</text>
</comment>
<protein>
    <submittedName>
        <fullName evidence="1">Uncharacterized protein</fullName>
    </submittedName>
</protein>
<gene>
    <name evidence="1" type="ORF">AWRI4233_LOCUS5073</name>
</gene>
<organism evidence="1 2">
    <name type="scientific">Aureobasidium mustum</name>
    <dbReference type="NCBI Taxonomy" id="2773714"/>
    <lineage>
        <taxon>Eukaryota</taxon>
        <taxon>Fungi</taxon>
        <taxon>Dikarya</taxon>
        <taxon>Ascomycota</taxon>
        <taxon>Pezizomycotina</taxon>
        <taxon>Dothideomycetes</taxon>
        <taxon>Dothideomycetidae</taxon>
        <taxon>Dothideales</taxon>
        <taxon>Saccotheciaceae</taxon>
        <taxon>Aureobasidium</taxon>
    </lineage>
</organism>